<proteinExistence type="predicted"/>
<dbReference type="PROSITE" id="PS50222">
    <property type="entry name" value="EF_HAND_2"/>
    <property type="match status" value="1"/>
</dbReference>
<name>A0A814PDT8_9BILA</name>
<organism evidence="4 5">
    <name type="scientific">Rotaria sordida</name>
    <dbReference type="NCBI Taxonomy" id="392033"/>
    <lineage>
        <taxon>Eukaryota</taxon>
        <taxon>Metazoa</taxon>
        <taxon>Spiralia</taxon>
        <taxon>Gnathifera</taxon>
        <taxon>Rotifera</taxon>
        <taxon>Eurotatoria</taxon>
        <taxon>Bdelloidea</taxon>
        <taxon>Philodinida</taxon>
        <taxon>Philodinidae</taxon>
        <taxon>Rotaria</taxon>
    </lineage>
</organism>
<dbReference type="Pfam" id="PF00036">
    <property type="entry name" value="EF-hand_1"/>
    <property type="match status" value="1"/>
</dbReference>
<evidence type="ECO:0000256" key="1">
    <source>
        <dbReference type="ARBA" id="ARBA00022837"/>
    </source>
</evidence>
<dbReference type="InterPro" id="IPR036705">
    <property type="entry name" value="Ribosyl_crysJ1_sf"/>
</dbReference>
<dbReference type="InterPro" id="IPR018247">
    <property type="entry name" value="EF_Hand_1_Ca_BS"/>
</dbReference>
<protein>
    <recommendedName>
        <fullName evidence="3">EF-hand domain-containing protein</fullName>
    </recommendedName>
</protein>
<comment type="cofactor">
    <cofactor evidence="2">
        <name>Mg(2+)</name>
        <dbReference type="ChEBI" id="CHEBI:18420"/>
    </cofactor>
    <text evidence="2">Binds 2 magnesium ions per subunit.</text>
</comment>
<dbReference type="Gene3D" id="1.10.4080.10">
    <property type="entry name" value="ADP-ribosylation/Crystallin J1"/>
    <property type="match status" value="1"/>
</dbReference>
<accession>A0A814PDT8</accession>
<evidence type="ECO:0000256" key="2">
    <source>
        <dbReference type="PIRSR" id="PIRSR605502-1"/>
    </source>
</evidence>
<evidence type="ECO:0000259" key="3">
    <source>
        <dbReference type="PROSITE" id="PS50222"/>
    </source>
</evidence>
<dbReference type="EMBL" id="CAJNOO010001142">
    <property type="protein sequence ID" value="CAF1104334.1"/>
    <property type="molecule type" value="Genomic_DNA"/>
</dbReference>
<dbReference type="Pfam" id="PF03747">
    <property type="entry name" value="ADP_ribosyl_GH"/>
    <property type="match status" value="1"/>
</dbReference>
<sequence length="187" mass="21128">MEQSSKNHPACQFRAEQPWLDLRFHKDKQSIRKPDELAKKMQDPPNGINNEILDRIMGSMFGMALGDALGAHVEFRPRQYLVEHPVTDLEAGGTWGLKQGQFTDDTSMALCLANSLVARRDFIPYDQLAIYDLFDEEKSGPNSPYIKVDEIFLKMDSNGDGKLSKEEFVSGCLQDDYLKKLLAPSIS</sequence>
<dbReference type="AlphaFoldDB" id="A0A814PDT8"/>
<gene>
    <name evidence="4" type="ORF">RFH988_LOCUS19486</name>
</gene>
<keyword evidence="2" id="KW-0460">Magnesium</keyword>
<feature type="binding site" evidence="2">
    <location>
        <position position="105"/>
    </location>
    <ligand>
        <name>Mg(2+)</name>
        <dbReference type="ChEBI" id="CHEBI:18420"/>
        <label>1</label>
    </ligand>
</feature>
<dbReference type="Gene3D" id="1.10.238.10">
    <property type="entry name" value="EF-hand"/>
    <property type="match status" value="1"/>
</dbReference>
<reference evidence="4" key="1">
    <citation type="submission" date="2021-02" db="EMBL/GenBank/DDBJ databases">
        <authorList>
            <person name="Nowell W R."/>
        </authorList>
    </citation>
    <scope>NUCLEOTIDE SEQUENCE</scope>
</reference>
<feature type="binding site" evidence="2">
    <location>
        <position position="104"/>
    </location>
    <ligand>
        <name>Mg(2+)</name>
        <dbReference type="ChEBI" id="CHEBI:18420"/>
        <label>1</label>
    </ligand>
</feature>
<dbReference type="InterPro" id="IPR005502">
    <property type="entry name" value="Ribosyl_crysJ1"/>
</dbReference>
<evidence type="ECO:0000313" key="5">
    <source>
        <dbReference type="Proteomes" id="UP000663882"/>
    </source>
</evidence>
<dbReference type="OrthoDB" id="410104at2759"/>
<dbReference type="GO" id="GO:0005509">
    <property type="term" value="F:calcium ion binding"/>
    <property type="evidence" value="ECO:0007669"/>
    <property type="project" value="InterPro"/>
</dbReference>
<dbReference type="SUPFAM" id="SSF101478">
    <property type="entry name" value="ADP-ribosylglycohydrolase"/>
    <property type="match status" value="1"/>
</dbReference>
<dbReference type="Proteomes" id="UP000663882">
    <property type="component" value="Unassembled WGS sequence"/>
</dbReference>
<feature type="domain" description="EF-hand" evidence="3">
    <location>
        <begin position="143"/>
        <end position="178"/>
    </location>
</feature>
<dbReference type="InterPro" id="IPR011992">
    <property type="entry name" value="EF-hand-dom_pair"/>
</dbReference>
<dbReference type="SUPFAM" id="SSF47473">
    <property type="entry name" value="EF-hand"/>
    <property type="match status" value="1"/>
</dbReference>
<dbReference type="PROSITE" id="PS00018">
    <property type="entry name" value="EF_HAND_1"/>
    <property type="match status" value="1"/>
</dbReference>
<dbReference type="SMART" id="SM00054">
    <property type="entry name" value="EFh"/>
    <property type="match status" value="1"/>
</dbReference>
<comment type="caution">
    <text evidence="4">The sequence shown here is derived from an EMBL/GenBank/DDBJ whole genome shotgun (WGS) entry which is preliminary data.</text>
</comment>
<evidence type="ECO:0000313" key="4">
    <source>
        <dbReference type="EMBL" id="CAF1104334.1"/>
    </source>
</evidence>
<feature type="binding site" evidence="2">
    <location>
        <position position="103"/>
    </location>
    <ligand>
        <name>Mg(2+)</name>
        <dbReference type="ChEBI" id="CHEBI:18420"/>
        <label>1</label>
    </ligand>
</feature>
<dbReference type="InterPro" id="IPR002048">
    <property type="entry name" value="EF_hand_dom"/>
</dbReference>
<keyword evidence="1" id="KW-0106">Calcium</keyword>
<keyword evidence="2" id="KW-0479">Metal-binding</keyword>